<name>A0ABQ5CCU2_9ASTR</name>
<dbReference type="EMBL" id="BQNB010014080">
    <property type="protein sequence ID" value="GJT23746.1"/>
    <property type="molecule type" value="Genomic_DNA"/>
</dbReference>
<proteinExistence type="predicted"/>
<evidence type="ECO:0000259" key="1">
    <source>
        <dbReference type="Pfam" id="PF13966"/>
    </source>
</evidence>
<reference evidence="2" key="1">
    <citation type="journal article" date="2022" name="Int. J. Mol. Sci.">
        <title>Draft Genome of Tanacetum Coccineum: Genomic Comparison of Closely Related Tanacetum-Family Plants.</title>
        <authorList>
            <person name="Yamashiro T."/>
            <person name="Shiraishi A."/>
            <person name="Nakayama K."/>
            <person name="Satake H."/>
        </authorList>
    </citation>
    <scope>NUCLEOTIDE SEQUENCE</scope>
</reference>
<keyword evidence="2" id="KW-0808">Transferase</keyword>
<dbReference type="Pfam" id="PF13966">
    <property type="entry name" value="zf-RVT"/>
    <property type="match status" value="1"/>
</dbReference>
<dbReference type="Proteomes" id="UP001151760">
    <property type="component" value="Unassembled WGS sequence"/>
</dbReference>
<gene>
    <name evidence="2" type="ORF">Tco_0893683</name>
</gene>
<dbReference type="InterPro" id="IPR027065">
    <property type="entry name" value="Lon_Prtase"/>
</dbReference>
<dbReference type="InterPro" id="IPR026960">
    <property type="entry name" value="RVT-Znf"/>
</dbReference>
<feature type="non-terminal residue" evidence="2">
    <location>
        <position position="412"/>
    </location>
</feature>
<comment type="caution">
    <text evidence="2">The sequence shown here is derived from an EMBL/GenBank/DDBJ whole genome shotgun (WGS) entry which is preliminary data.</text>
</comment>
<keyword evidence="2" id="KW-0548">Nucleotidyltransferase</keyword>
<dbReference type="Gene3D" id="3.40.50.300">
    <property type="entry name" value="P-loop containing nucleotide triphosphate hydrolases"/>
    <property type="match status" value="1"/>
</dbReference>
<accession>A0ABQ5CCU2</accession>
<keyword evidence="2" id="KW-0695">RNA-directed DNA polymerase</keyword>
<evidence type="ECO:0000313" key="2">
    <source>
        <dbReference type="EMBL" id="GJT23746.1"/>
    </source>
</evidence>
<sequence length="412" mass="46962">MGSSSIDASFRRSVREGVEREQWNDLNSLSCVTLSSSKDRWICDLNGEGVFRVKEIRIVLNDIFLPSYFNATRWVKYIPIKVNVFAWRAQLDPLPTTCNLIRIGVVLDSSLCPMCGLVPEDIHHILFRCDIAQLVFCRICRWWDLNWQDIMSFSDWGAWFSDFRFSSSLKLILEGVFYTTWWDLWAFRNQTIFAVNPPTRSVIFDDIVSASENNSANSFMEEQKLFQWPKVGLASIYLYTGGEDSALDRSTLLRVGSAILLILFHSVFPSTTVSRHSQGPPLPPLLPFGPPGVGKTSLASLGRKFVRISLGGVKDDADIRGHRRTYIGSMSGRLIDGLKFDKEEHLLRLPLPEYWVVRHINVLSFLHSTEAEIFDGSSTKVVIYIVTEPVMPLAEKIKELGLQGIQRNWDYK</sequence>
<dbReference type="PANTHER" id="PTHR10046">
    <property type="entry name" value="ATP DEPENDENT LON PROTEASE FAMILY MEMBER"/>
    <property type="match status" value="1"/>
</dbReference>
<evidence type="ECO:0000313" key="3">
    <source>
        <dbReference type="Proteomes" id="UP001151760"/>
    </source>
</evidence>
<dbReference type="InterPro" id="IPR027417">
    <property type="entry name" value="P-loop_NTPase"/>
</dbReference>
<organism evidence="2 3">
    <name type="scientific">Tanacetum coccineum</name>
    <dbReference type="NCBI Taxonomy" id="301880"/>
    <lineage>
        <taxon>Eukaryota</taxon>
        <taxon>Viridiplantae</taxon>
        <taxon>Streptophyta</taxon>
        <taxon>Embryophyta</taxon>
        <taxon>Tracheophyta</taxon>
        <taxon>Spermatophyta</taxon>
        <taxon>Magnoliopsida</taxon>
        <taxon>eudicotyledons</taxon>
        <taxon>Gunneridae</taxon>
        <taxon>Pentapetalae</taxon>
        <taxon>asterids</taxon>
        <taxon>campanulids</taxon>
        <taxon>Asterales</taxon>
        <taxon>Asteraceae</taxon>
        <taxon>Asteroideae</taxon>
        <taxon>Anthemideae</taxon>
        <taxon>Anthemidinae</taxon>
        <taxon>Tanacetum</taxon>
    </lineage>
</organism>
<reference evidence="2" key="2">
    <citation type="submission" date="2022-01" db="EMBL/GenBank/DDBJ databases">
        <authorList>
            <person name="Yamashiro T."/>
            <person name="Shiraishi A."/>
            <person name="Satake H."/>
            <person name="Nakayama K."/>
        </authorList>
    </citation>
    <scope>NUCLEOTIDE SEQUENCE</scope>
</reference>
<keyword evidence="3" id="KW-1185">Reference proteome</keyword>
<protein>
    <submittedName>
        <fullName evidence="2">RNA-directed DNA polymerase, eukaryota</fullName>
    </submittedName>
</protein>
<dbReference type="SUPFAM" id="SSF52540">
    <property type="entry name" value="P-loop containing nucleoside triphosphate hydrolases"/>
    <property type="match status" value="1"/>
</dbReference>
<dbReference type="GO" id="GO:0003964">
    <property type="term" value="F:RNA-directed DNA polymerase activity"/>
    <property type="evidence" value="ECO:0007669"/>
    <property type="project" value="UniProtKB-KW"/>
</dbReference>
<feature type="domain" description="Reverse transcriptase zinc-binding" evidence="1">
    <location>
        <begin position="70"/>
        <end position="133"/>
    </location>
</feature>